<feature type="signal peptide" evidence="1">
    <location>
        <begin position="1"/>
        <end position="22"/>
    </location>
</feature>
<dbReference type="EMBL" id="VBRY01000001">
    <property type="protein sequence ID" value="TLS69217.1"/>
    <property type="molecule type" value="Genomic_DNA"/>
</dbReference>
<dbReference type="AlphaFoldDB" id="A0A5R9GZI9"/>
<dbReference type="PROSITE" id="PS51257">
    <property type="entry name" value="PROKAR_LIPOPROTEIN"/>
    <property type="match status" value="1"/>
</dbReference>
<sequence length="246" mass="27748">MKQLLCLLLLSALFAGCHTDTADNHLSGSDAVQIKRLNVQIQSTGQFVVLTGRGDKRFDKGKPQDYVGAVSDAAGVMAEMASAMATGSPPDAHRFEPERNIEQEDKIRHRLSSIAPTQDFPSTLLQQLRTQKFISIHEGNDRVVHQGRDSVLRIDILDWGLKNTPFKRNLHLVRPFMLYHASITQYDTGKVLMDVDRIVYAYEFGKPFFAYEHDINSLKGDFHRLFDKAAYELAGEIVFAMQSADY</sequence>
<feature type="chain" id="PRO_5024404162" evidence="1">
    <location>
        <begin position="23"/>
        <end position="246"/>
    </location>
</feature>
<proteinExistence type="predicted"/>
<name>A0A5R9GZI9_9PROT</name>
<protein>
    <submittedName>
        <fullName evidence="2">Uncharacterized protein</fullName>
    </submittedName>
</protein>
<gene>
    <name evidence="2" type="ORF">FEF65_01675</name>
</gene>
<dbReference type="Proteomes" id="UP000306585">
    <property type="component" value="Unassembled WGS sequence"/>
</dbReference>
<dbReference type="RefSeq" id="WP_138238030.1">
    <property type="nucleotide sequence ID" value="NZ_VBRY01000001.1"/>
</dbReference>
<keyword evidence="1" id="KW-0732">Signal</keyword>
<evidence type="ECO:0000256" key="1">
    <source>
        <dbReference type="SAM" id="SignalP"/>
    </source>
</evidence>
<comment type="caution">
    <text evidence="2">The sequence shown here is derived from an EMBL/GenBank/DDBJ whole genome shotgun (WGS) entry which is preliminary data.</text>
</comment>
<organism evidence="2 3">
    <name type="scientific">Mariprofundus erugo</name>
    <dbReference type="NCBI Taxonomy" id="2528639"/>
    <lineage>
        <taxon>Bacteria</taxon>
        <taxon>Pseudomonadati</taxon>
        <taxon>Pseudomonadota</taxon>
        <taxon>Candidatius Mariprofundia</taxon>
        <taxon>Mariprofundales</taxon>
        <taxon>Mariprofundaceae</taxon>
        <taxon>Mariprofundus</taxon>
    </lineage>
</organism>
<accession>A0A5R9GZI9</accession>
<keyword evidence="3" id="KW-1185">Reference proteome</keyword>
<evidence type="ECO:0000313" key="2">
    <source>
        <dbReference type="EMBL" id="TLS69217.1"/>
    </source>
</evidence>
<evidence type="ECO:0000313" key="3">
    <source>
        <dbReference type="Proteomes" id="UP000306585"/>
    </source>
</evidence>
<reference evidence="2 3" key="1">
    <citation type="journal article" date="2019" name="Appl. Environ. Microbiol.">
        <title>Environmental Evidence and Genomic Insight of Iron-oxidizing Bacteria Preference Towards More Corrosion Resistant Stainless Steel at Higher Salinities.</title>
        <authorList>
            <person name="Garrison C.E."/>
            <person name="Price K.A."/>
            <person name="Field E.K."/>
        </authorList>
    </citation>
    <scope>NUCLEOTIDE SEQUENCE [LARGE SCALE GENOMIC DNA]</scope>
    <source>
        <strain evidence="2 3">P3</strain>
    </source>
</reference>